<evidence type="ECO:0000313" key="1">
    <source>
        <dbReference type="EMBL" id="KAJ8016312.1"/>
    </source>
</evidence>
<organism evidence="1 2">
    <name type="scientific">Dallia pectoralis</name>
    <name type="common">Alaska blackfish</name>
    <dbReference type="NCBI Taxonomy" id="75939"/>
    <lineage>
        <taxon>Eukaryota</taxon>
        <taxon>Metazoa</taxon>
        <taxon>Chordata</taxon>
        <taxon>Craniata</taxon>
        <taxon>Vertebrata</taxon>
        <taxon>Euteleostomi</taxon>
        <taxon>Actinopterygii</taxon>
        <taxon>Neopterygii</taxon>
        <taxon>Teleostei</taxon>
        <taxon>Protacanthopterygii</taxon>
        <taxon>Esociformes</taxon>
        <taxon>Umbridae</taxon>
        <taxon>Dallia</taxon>
    </lineage>
</organism>
<comment type="caution">
    <text evidence="1">The sequence shown here is derived from an EMBL/GenBank/DDBJ whole genome shotgun (WGS) entry which is preliminary data.</text>
</comment>
<keyword evidence="2" id="KW-1185">Reference proteome</keyword>
<gene>
    <name evidence="1" type="ORF">DPEC_G00005890</name>
</gene>
<sequence length="546" mass="61060">MHPLLVRIIDTPQFQRLRNIKQLGGTYFVFPGAAHNRFEHSIGVSHLAGLMVQELKDRQGLDIDEIDILCVKIAGLCHDLGHGPFSHLFEKFIHKKIPGSQWKHEDASVQMFDHLIANLKTKHGPDVIEKFLSDTDISFIKELIKPPGPGVPYTSRKEEKPFLYEIVSNKTNCIDVDKWDYFARDSYHLGIQNNFDYRRSLKFARVIKVDGRKQICYRDKEVANLYDMFQTRNCLHRRAYQHTVTRAIEMMIVDAFVKADDYIFIQGSKGKLFKMSQAIGNMEAYTKLTDQVFEKILHSPDPNLTNARRILQNITQRRIYKCVGKTRAPSDIPEEQCNSLKNDLLNHGFILDIINMDWGMKEKNPIDNVRFYGKQKPEDAFLIPKHEVSSLLPEKFSEKWIRVYNKKTGASEDAADEAAPDEGAAEVEGDEAADEGATEGAAEVEGDKGNKGAAKAYEGATNVEGDEGAAEATDDVEGDEGAADDVEGDEGAADDVEGAAEVGAADEGAAEVEGAAAAGISETEAKNIFRQWCKANKLPVLKLRWP</sequence>
<reference evidence="1" key="1">
    <citation type="submission" date="2021-05" db="EMBL/GenBank/DDBJ databases">
        <authorList>
            <person name="Pan Q."/>
            <person name="Jouanno E."/>
            <person name="Zahm M."/>
            <person name="Klopp C."/>
            <person name="Cabau C."/>
            <person name="Louis A."/>
            <person name="Berthelot C."/>
            <person name="Parey E."/>
            <person name="Roest Crollius H."/>
            <person name="Montfort J."/>
            <person name="Robinson-Rechavi M."/>
            <person name="Bouchez O."/>
            <person name="Lampietro C."/>
            <person name="Lopez Roques C."/>
            <person name="Donnadieu C."/>
            <person name="Postlethwait J."/>
            <person name="Bobe J."/>
            <person name="Dillon D."/>
            <person name="Chandos A."/>
            <person name="von Hippel F."/>
            <person name="Guiguen Y."/>
        </authorList>
    </citation>
    <scope>NUCLEOTIDE SEQUENCE</scope>
    <source>
        <strain evidence="1">YG-Jan2019</strain>
    </source>
</reference>
<proteinExistence type="predicted"/>
<dbReference type="Proteomes" id="UP001157502">
    <property type="component" value="Chromosome 1"/>
</dbReference>
<protein>
    <submittedName>
        <fullName evidence="1">Uncharacterized protein</fullName>
    </submittedName>
</protein>
<accession>A0ACC2HKE3</accession>
<name>A0ACC2HKE3_DALPE</name>
<evidence type="ECO:0000313" key="2">
    <source>
        <dbReference type="Proteomes" id="UP001157502"/>
    </source>
</evidence>
<dbReference type="EMBL" id="CM055728">
    <property type="protein sequence ID" value="KAJ8016312.1"/>
    <property type="molecule type" value="Genomic_DNA"/>
</dbReference>